<organism evidence="2 3">
    <name type="scientific">Acorus gramineus</name>
    <name type="common">Dwarf sweet flag</name>
    <dbReference type="NCBI Taxonomy" id="55184"/>
    <lineage>
        <taxon>Eukaryota</taxon>
        <taxon>Viridiplantae</taxon>
        <taxon>Streptophyta</taxon>
        <taxon>Embryophyta</taxon>
        <taxon>Tracheophyta</taxon>
        <taxon>Spermatophyta</taxon>
        <taxon>Magnoliopsida</taxon>
        <taxon>Liliopsida</taxon>
        <taxon>Acoraceae</taxon>
        <taxon>Acorus</taxon>
    </lineage>
</organism>
<evidence type="ECO:0000313" key="3">
    <source>
        <dbReference type="Proteomes" id="UP001179952"/>
    </source>
</evidence>
<dbReference type="AlphaFoldDB" id="A0AAV9A1L5"/>
<name>A0AAV9A1L5_ACOGR</name>
<dbReference type="SUPFAM" id="SSF56672">
    <property type="entry name" value="DNA/RNA polymerases"/>
    <property type="match status" value="1"/>
</dbReference>
<sequence>MTAQECITVVHKDKRQGLVIKLDFAKAYDNVRWDLLFHLLRCHGFEPNWMRMVEACVTTAKASVLLNGCPCGFFNMNRGLRQGDPISPLLFVIVANAFSRMMLSAEENRWVTGLLCSVGGSSISHMQDANDTVILCEASERSVRGVKFICRCFELVSGLKINFRKRSLVGINVQDGFLKNMAQILGCERQSFPMGHLGMPLCLGRVPKVEWMPLGSPNEMDMEMVRLPESCVGKGVGRASSIEELHGVQVVESRADRIVWKPTPSTGFSVKSSYSWVCRGRIGLPNLAQKHKEVWGCKVPLKVRAFMWTFYQGKVLTKSYLARWAPEVDRRCVLCGLDDETMEHLFLFCPMVREVWGRMLVVGGLGG</sequence>
<reference evidence="2" key="1">
    <citation type="journal article" date="2023" name="Nat. Commun.">
        <title>Diploid and tetraploid genomes of Acorus and the evolution of monocots.</title>
        <authorList>
            <person name="Ma L."/>
            <person name="Liu K.W."/>
            <person name="Li Z."/>
            <person name="Hsiao Y.Y."/>
            <person name="Qi Y."/>
            <person name="Fu T."/>
            <person name="Tang G.D."/>
            <person name="Zhang D."/>
            <person name="Sun W.H."/>
            <person name="Liu D.K."/>
            <person name="Li Y."/>
            <person name="Chen G.Z."/>
            <person name="Liu X.D."/>
            <person name="Liao X.Y."/>
            <person name="Jiang Y.T."/>
            <person name="Yu X."/>
            <person name="Hao Y."/>
            <person name="Huang J."/>
            <person name="Zhao X.W."/>
            <person name="Ke S."/>
            <person name="Chen Y.Y."/>
            <person name="Wu W.L."/>
            <person name="Hsu J.L."/>
            <person name="Lin Y.F."/>
            <person name="Huang M.D."/>
            <person name="Li C.Y."/>
            <person name="Huang L."/>
            <person name="Wang Z.W."/>
            <person name="Zhao X."/>
            <person name="Zhong W.Y."/>
            <person name="Peng D.H."/>
            <person name="Ahmad S."/>
            <person name="Lan S."/>
            <person name="Zhang J.S."/>
            <person name="Tsai W.C."/>
            <person name="Van de Peer Y."/>
            <person name="Liu Z.J."/>
        </authorList>
    </citation>
    <scope>NUCLEOTIDE SEQUENCE</scope>
    <source>
        <strain evidence="2">SCP</strain>
    </source>
</reference>
<dbReference type="InterPro" id="IPR043502">
    <property type="entry name" value="DNA/RNA_pol_sf"/>
</dbReference>
<evidence type="ECO:0000259" key="1">
    <source>
        <dbReference type="PROSITE" id="PS50878"/>
    </source>
</evidence>
<dbReference type="Proteomes" id="UP001179952">
    <property type="component" value="Unassembled WGS sequence"/>
</dbReference>
<proteinExistence type="predicted"/>
<dbReference type="PANTHER" id="PTHR33116:SF78">
    <property type="entry name" value="OS12G0587133 PROTEIN"/>
    <property type="match status" value="1"/>
</dbReference>
<reference evidence="2" key="2">
    <citation type="submission" date="2023-06" db="EMBL/GenBank/DDBJ databases">
        <authorList>
            <person name="Ma L."/>
            <person name="Liu K.-W."/>
            <person name="Li Z."/>
            <person name="Hsiao Y.-Y."/>
            <person name="Qi Y."/>
            <person name="Fu T."/>
            <person name="Tang G."/>
            <person name="Zhang D."/>
            <person name="Sun W.-H."/>
            <person name="Liu D.-K."/>
            <person name="Li Y."/>
            <person name="Chen G.-Z."/>
            <person name="Liu X.-D."/>
            <person name="Liao X.-Y."/>
            <person name="Jiang Y.-T."/>
            <person name="Yu X."/>
            <person name="Hao Y."/>
            <person name="Huang J."/>
            <person name="Zhao X.-W."/>
            <person name="Ke S."/>
            <person name="Chen Y.-Y."/>
            <person name="Wu W.-L."/>
            <person name="Hsu J.-L."/>
            <person name="Lin Y.-F."/>
            <person name="Huang M.-D."/>
            <person name="Li C.-Y."/>
            <person name="Huang L."/>
            <person name="Wang Z.-W."/>
            <person name="Zhao X."/>
            <person name="Zhong W.-Y."/>
            <person name="Peng D.-H."/>
            <person name="Ahmad S."/>
            <person name="Lan S."/>
            <person name="Zhang J.-S."/>
            <person name="Tsai W.-C."/>
            <person name="Van De Peer Y."/>
            <person name="Liu Z.-J."/>
        </authorList>
    </citation>
    <scope>NUCLEOTIDE SEQUENCE</scope>
    <source>
        <strain evidence="2">SCP</strain>
        <tissue evidence="2">Leaves</tissue>
    </source>
</reference>
<dbReference type="Pfam" id="PF13966">
    <property type="entry name" value="zf-RVT"/>
    <property type="match status" value="1"/>
</dbReference>
<dbReference type="PANTHER" id="PTHR33116">
    <property type="entry name" value="REVERSE TRANSCRIPTASE ZINC-BINDING DOMAIN-CONTAINING PROTEIN-RELATED-RELATED"/>
    <property type="match status" value="1"/>
</dbReference>
<comment type="caution">
    <text evidence="2">The sequence shown here is derived from an EMBL/GenBank/DDBJ whole genome shotgun (WGS) entry which is preliminary data.</text>
</comment>
<evidence type="ECO:0000313" key="2">
    <source>
        <dbReference type="EMBL" id="KAK1258010.1"/>
    </source>
</evidence>
<accession>A0AAV9A1L5</accession>
<gene>
    <name evidence="2" type="ORF">QJS04_geneDACA012722</name>
</gene>
<feature type="domain" description="Reverse transcriptase" evidence="1">
    <location>
        <begin position="1"/>
        <end position="201"/>
    </location>
</feature>
<protein>
    <recommendedName>
        <fullName evidence="1">Reverse transcriptase domain-containing protein</fullName>
    </recommendedName>
</protein>
<dbReference type="InterPro" id="IPR000477">
    <property type="entry name" value="RT_dom"/>
</dbReference>
<keyword evidence="3" id="KW-1185">Reference proteome</keyword>
<dbReference type="InterPro" id="IPR026960">
    <property type="entry name" value="RVT-Znf"/>
</dbReference>
<dbReference type="Pfam" id="PF00078">
    <property type="entry name" value="RVT_1"/>
    <property type="match status" value="1"/>
</dbReference>
<dbReference type="PROSITE" id="PS50878">
    <property type="entry name" value="RT_POL"/>
    <property type="match status" value="1"/>
</dbReference>
<dbReference type="EMBL" id="JAUJYN010000028">
    <property type="protein sequence ID" value="KAK1258010.1"/>
    <property type="molecule type" value="Genomic_DNA"/>
</dbReference>